<sequence length="462" mass="51257">MNWNRNDSVPPQLMDVPLDAFPPKMRYTADELIRSGGHPAISGALIWHYTLLCAQPLVDGEMPDGGIVPISSFVYINAVSGSGKTVLREALEQSFIDCQLACEANDAQAMRQYEAAAPSWGLPVSFAGTKSESDEPIYVTKLLTDLTPESIADQFMQCRSLGVSDDEGQVLTASWFRRSVPAYIHVLDGHTQLIARRTTGTKTIVDPRGSILISVQPEVTDAFDTRHGGLFRQSGLAPRGLMVQVPASAPRFMDVNDLPAPPKLDVWRDQVAGLLGEAIIRARHGITTRHVIRSTPQAKRCAAALHNEYQRRSMSSGDLAELPEHGPRQMERATKLAVGMHVLEGLPGEVSGETMERAAQMVRWGTEHYKHRFMPKPKVPAAELHAQTLHLRLTALVKDTRQREFELRGLVDTAPNIGLSTSQAKRAFDFLCNKGYARYVKYGNKQWVELSPEQYPLIRFRA</sequence>
<gene>
    <name evidence="1" type="ORF">JFN94_01880</name>
</gene>
<accession>A0A7T6VFL2</accession>
<dbReference type="InterPro" id="IPR025048">
    <property type="entry name" value="DUF3987"/>
</dbReference>
<dbReference type="Pfam" id="PF13148">
    <property type="entry name" value="DUF3987"/>
    <property type="match status" value="1"/>
</dbReference>
<dbReference type="KEGG" id="bann:JFN94_01880"/>
<organism evidence="1 2">
    <name type="scientific">Burkholderia anthina</name>
    <dbReference type="NCBI Taxonomy" id="179879"/>
    <lineage>
        <taxon>Bacteria</taxon>
        <taxon>Pseudomonadati</taxon>
        <taxon>Pseudomonadota</taxon>
        <taxon>Betaproteobacteria</taxon>
        <taxon>Burkholderiales</taxon>
        <taxon>Burkholderiaceae</taxon>
        <taxon>Burkholderia</taxon>
        <taxon>Burkholderia cepacia complex</taxon>
    </lineage>
</organism>
<reference evidence="1 2" key="1">
    <citation type="submission" date="2020-12" db="EMBL/GenBank/DDBJ databases">
        <title>Complete genome sequence of Burkholderia anthina BJQ0011.</title>
        <authorList>
            <person name="Xu Y."/>
        </authorList>
    </citation>
    <scope>NUCLEOTIDE SEQUENCE [LARGE SCALE GENOMIC DNA]</scope>
    <source>
        <strain evidence="1 2">BJQ0011</strain>
    </source>
</reference>
<protein>
    <submittedName>
        <fullName evidence="1">DUF3987 domain-containing protein</fullName>
    </submittedName>
</protein>
<dbReference type="AlphaFoldDB" id="A0A7T6VFL2"/>
<evidence type="ECO:0000313" key="2">
    <source>
        <dbReference type="Proteomes" id="UP000596205"/>
    </source>
</evidence>
<proteinExistence type="predicted"/>
<dbReference type="RefSeq" id="WP_199568568.1">
    <property type="nucleotide sequence ID" value="NZ_CP066769.1"/>
</dbReference>
<dbReference type="EMBL" id="CP066769">
    <property type="protein sequence ID" value="QQK02951.1"/>
    <property type="molecule type" value="Genomic_DNA"/>
</dbReference>
<evidence type="ECO:0000313" key="1">
    <source>
        <dbReference type="EMBL" id="QQK02951.1"/>
    </source>
</evidence>
<name>A0A7T6VFL2_9BURK</name>
<dbReference type="Proteomes" id="UP000596205">
    <property type="component" value="Chromosome 1"/>
</dbReference>